<dbReference type="InterPro" id="IPR036249">
    <property type="entry name" value="Thioredoxin-like_sf"/>
</dbReference>
<dbReference type="InterPro" id="IPR012336">
    <property type="entry name" value="Thioredoxin-like_fold"/>
</dbReference>
<proteinExistence type="predicted"/>
<reference evidence="2 3" key="1">
    <citation type="submission" date="2020-08" db="EMBL/GenBank/DDBJ databases">
        <title>Genomic Encyclopedia of Type Strains, Phase IV (KMG-IV): sequencing the most valuable type-strain genomes for metagenomic binning, comparative biology and taxonomic classification.</title>
        <authorList>
            <person name="Goeker M."/>
        </authorList>
    </citation>
    <scope>NUCLEOTIDE SEQUENCE [LARGE SCALE GENOMIC DNA]</scope>
    <source>
        <strain evidence="2 3">DSM 24696</strain>
    </source>
</reference>
<evidence type="ECO:0000313" key="2">
    <source>
        <dbReference type="EMBL" id="MBB5174370.1"/>
    </source>
</evidence>
<accession>A0A840QSP3</accession>
<dbReference type="EMBL" id="JACHHB010000012">
    <property type="protein sequence ID" value="MBB5174370.1"/>
    <property type="molecule type" value="Genomic_DNA"/>
</dbReference>
<dbReference type="PANTHER" id="PTHR36450:SF1">
    <property type="entry name" value="THIOREDOXIN"/>
    <property type="match status" value="1"/>
</dbReference>
<sequence>MHLKVFTSSDINCKVFEKNIQEVVNELHNTISIEWITDVNNFHLHGIFFTPTLLIDDQLVSNGKILTKEEIKSHLERFSHVL</sequence>
<dbReference type="RefSeq" id="WP_184664795.1">
    <property type="nucleotide sequence ID" value="NZ_JACHHB010000012.1"/>
</dbReference>
<gene>
    <name evidence="2" type="ORF">HNQ41_002585</name>
</gene>
<evidence type="ECO:0000259" key="1">
    <source>
        <dbReference type="Pfam" id="PF13192"/>
    </source>
</evidence>
<organism evidence="2 3">
    <name type="scientific">Texcoconibacillus texcoconensis</name>
    <dbReference type="NCBI Taxonomy" id="1095777"/>
    <lineage>
        <taxon>Bacteria</taxon>
        <taxon>Bacillati</taxon>
        <taxon>Bacillota</taxon>
        <taxon>Bacilli</taxon>
        <taxon>Bacillales</taxon>
        <taxon>Bacillaceae</taxon>
        <taxon>Texcoconibacillus</taxon>
    </lineage>
</organism>
<dbReference type="Pfam" id="PF13192">
    <property type="entry name" value="Thioredoxin_3"/>
    <property type="match status" value="1"/>
</dbReference>
<dbReference type="AlphaFoldDB" id="A0A840QSP3"/>
<dbReference type="InterPro" id="IPR005243">
    <property type="entry name" value="THIRX-like_proc"/>
</dbReference>
<keyword evidence="3" id="KW-1185">Reference proteome</keyword>
<dbReference type="Proteomes" id="UP000551878">
    <property type="component" value="Unassembled WGS sequence"/>
</dbReference>
<evidence type="ECO:0000313" key="3">
    <source>
        <dbReference type="Proteomes" id="UP000551878"/>
    </source>
</evidence>
<feature type="domain" description="Thioredoxin-like fold" evidence="1">
    <location>
        <begin position="1"/>
        <end position="75"/>
    </location>
</feature>
<protein>
    <recommendedName>
        <fullName evidence="1">Thioredoxin-like fold domain-containing protein</fullName>
    </recommendedName>
</protein>
<dbReference type="SUPFAM" id="SSF52833">
    <property type="entry name" value="Thioredoxin-like"/>
    <property type="match status" value="1"/>
</dbReference>
<dbReference type="PANTHER" id="PTHR36450">
    <property type="entry name" value="THIOREDOXIN"/>
    <property type="match status" value="1"/>
</dbReference>
<comment type="caution">
    <text evidence="2">The sequence shown here is derived from an EMBL/GenBank/DDBJ whole genome shotgun (WGS) entry which is preliminary data.</text>
</comment>
<dbReference type="Gene3D" id="3.40.30.10">
    <property type="entry name" value="Glutaredoxin"/>
    <property type="match status" value="1"/>
</dbReference>
<name>A0A840QSP3_9BACI</name>